<organism evidence="1 2">
    <name type="scientific">Parabacteroides faecalis</name>
    <dbReference type="NCBI Taxonomy" id="2924040"/>
    <lineage>
        <taxon>Bacteria</taxon>
        <taxon>Pseudomonadati</taxon>
        <taxon>Bacteroidota</taxon>
        <taxon>Bacteroidia</taxon>
        <taxon>Bacteroidales</taxon>
        <taxon>Tannerellaceae</taxon>
        <taxon>Parabacteroides</taxon>
    </lineage>
</organism>
<keyword evidence="2" id="KW-1185">Reference proteome</keyword>
<proteinExistence type="predicted"/>
<protein>
    <submittedName>
        <fullName evidence="1">Uncharacterized protein</fullName>
    </submittedName>
</protein>
<dbReference type="EMBL" id="JAKZMM010000031">
    <property type="protein sequence ID" value="MCJ2381350.1"/>
    <property type="molecule type" value="Genomic_DNA"/>
</dbReference>
<accession>A0ABT0C3A3</accession>
<dbReference type="RefSeq" id="WP_243325676.1">
    <property type="nucleotide sequence ID" value="NZ_JAKZMM010000031.1"/>
</dbReference>
<gene>
    <name evidence="1" type="ORF">MUN53_12140</name>
</gene>
<sequence>MKENEDLVLMTYHPDTKQRKKEDDENPIFMAKEHFLPQKSSTLKKIRVFL</sequence>
<name>A0ABT0C3A3_9BACT</name>
<dbReference type="Proteomes" id="UP001165444">
    <property type="component" value="Unassembled WGS sequence"/>
</dbReference>
<evidence type="ECO:0000313" key="1">
    <source>
        <dbReference type="EMBL" id="MCJ2381350.1"/>
    </source>
</evidence>
<reference evidence="1 2" key="1">
    <citation type="submission" date="2022-03" db="EMBL/GenBank/DDBJ databases">
        <title>Parabacteroides sp. nov. isolated from swine feces.</title>
        <authorList>
            <person name="Bak J.E."/>
        </authorList>
    </citation>
    <scope>NUCLEOTIDE SEQUENCE [LARGE SCALE GENOMIC DNA]</scope>
    <source>
        <strain evidence="1 2">AGMB00274</strain>
    </source>
</reference>
<comment type="caution">
    <text evidence="1">The sequence shown here is derived from an EMBL/GenBank/DDBJ whole genome shotgun (WGS) entry which is preliminary data.</text>
</comment>
<evidence type="ECO:0000313" key="2">
    <source>
        <dbReference type="Proteomes" id="UP001165444"/>
    </source>
</evidence>